<dbReference type="Proteomes" id="UP000595038">
    <property type="component" value="Chromosome"/>
</dbReference>
<dbReference type="EMBL" id="NILC01000030">
    <property type="protein sequence ID" value="TWL22106.1"/>
    <property type="molecule type" value="Genomic_DNA"/>
</dbReference>
<gene>
    <name evidence="2" type="ORF">CHCC16736_0569</name>
    <name evidence="1" type="ORF">I6G80_18705</name>
</gene>
<sequence>MFHFAQSPFFQLSNQKSIKALCDASKDILNISNFFGMMQGTEEKTAGPRWQAVFLL</sequence>
<evidence type="ECO:0000313" key="1">
    <source>
        <dbReference type="EMBL" id="QPR71835.1"/>
    </source>
</evidence>
<dbReference type="Proteomes" id="UP000435910">
    <property type="component" value="Unassembled WGS sequence"/>
</dbReference>
<organism evidence="2 3">
    <name type="scientific">Bacillus licheniformis</name>
    <dbReference type="NCBI Taxonomy" id="1402"/>
    <lineage>
        <taxon>Bacteria</taxon>
        <taxon>Bacillati</taxon>
        <taxon>Bacillota</taxon>
        <taxon>Bacilli</taxon>
        <taxon>Bacillales</taxon>
        <taxon>Bacillaceae</taxon>
        <taxon>Bacillus</taxon>
    </lineage>
</organism>
<evidence type="ECO:0000313" key="4">
    <source>
        <dbReference type="Proteomes" id="UP000595038"/>
    </source>
</evidence>
<reference evidence="1 4" key="2">
    <citation type="submission" date="2020-12" db="EMBL/GenBank/DDBJ databases">
        <title>FDA dAtabase for Regulatory Grade micrObial Sequences (FDA-ARGOS): Supporting development and validation of Infectious Disease Dx tests.</title>
        <authorList>
            <person name="Nelson B."/>
            <person name="Plummer A."/>
            <person name="Tallon L."/>
            <person name="Sadzewicz L."/>
            <person name="Zhao X."/>
            <person name="Boylan J."/>
            <person name="Ott S."/>
            <person name="Bowen H."/>
            <person name="Vavikolanu K."/>
            <person name="Mehta A."/>
            <person name="Aluvathingal J."/>
            <person name="Nadendla S."/>
            <person name="Myers T."/>
            <person name="Yan Y."/>
            <person name="Sichtig H."/>
        </authorList>
    </citation>
    <scope>NUCLEOTIDE SEQUENCE [LARGE SCALE GENOMIC DNA]</scope>
    <source>
        <strain evidence="1 4">FDAARGOS_923</strain>
    </source>
</reference>
<protein>
    <submittedName>
        <fullName evidence="2">Uncharacterized protein</fullName>
    </submittedName>
</protein>
<dbReference type="RefSeq" id="WP_003181224.1">
    <property type="nucleotide sequence ID" value="NZ_BEXU01000022.1"/>
</dbReference>
<name>A0A8B5Y7H0_BACLI</name>
<evidence type="ECO:0000313" key="3">
    <source>
        <dbReference type="Proteomes" id="UP000435910"/>
    </source>
</evidence>
<dbReference type="AlphaFoldDB" id="A0A8B5Y7H0"/>
<proteinExistence type="predicted"/>
<accession>A0A8B5Y7H0</accession>
<dbReference type="GeneID" id="92861818"/>
<dbReference type="EMBL" id="CP065647">
    <property type="protein sequence ID" value="QPR71835.1"/>
    <property type="molecule type" value="Genomic_DNA"/>
</dbReference>
<evidence type="ECO:0000313" key="2">
    <source>
        <dbReference type="EMBL" id="TWL22106.1"/>
    </source>
</evidence>
<reference evidence="2 3" key="1">
    <citation type="submission" date="2019-06" db="EMBL/GenBank/DDBJ databases">
        <title>Genome sequence analysis of &gt;100 Bacillus licheniformis strains suggests intrinsic resistance to this species.</title>
        <authorList>
            <person name="Wels M."/>
            <person name="Siezen R.J."/>
            <person name="Johansen E."/>
            <person name="Stuer-Lauridsen B."/>
            <person name="Bjerre K."/>
            <person name="Nielsen B.K.K."/>
        </authorList>
    </citation>
    <scope>NUCLEOTIDE SEQUENCE [LARGE SCALE GENOMIC DNA]</scope>
    <source>
        <strain evidence="2 3">BAC-16736</strain>
    </source>
</reference>